<sequence length="52" mass="6221">IACFRKSVWCGNSKLGRRLSLEEEIEMRTPEETHFQYYTIETLTSVRFLGFF</sequence>
<dbReference type="Proteomes" id="UP001159427">
    <property type="component" value="Unassembled WGS sequence"/>
</dbReference>
<accession>A0ABN8SNH0</accession>
<keyword evidence="2" id="KW-1185">Reference proteome</keyword>
<organism evidence="1 2">
    <name type="scientific">Porites evermanni</name>
    <dbReference type="NCBI Taxonomy" id="104178"/>
    <lineage>
        <taxon>Eukaryota</taxon>
        <taxon>Metazoa</taxon>
        <taxon>Cnidaria</taxon>
        <taxon>Anthozoa</taxon>
        <taxon>Hexacorallia</taxon>
        <taxon>Scleractinia</taxon>
        <taxon>Fungiina</taxon>
        <taxon>Poritidae</taxon>
        <taxon>Porites</taxon>
    </lineage>
</organism>
<reference evidence="1 2" key="1">
    <citation type="submission" date="2022-05" db="EMBL/GenBank/DDBJ databases">
        <authorList>
            <consortium name="Genoscope - CEA"/>
            <person name="William W."/>
        </authorList>
    </citation>
    <scope>NUCLEOTIDE SEQUENCE [LARGE SCALE GENOMIC DNA]</scope>
</reference>
<evidence type="ECO:0000313" key="2">
    <source>
        <dbReference type="Proteomes" id="UP001159427"/>
    </source>
</evidence>
<gene>
    <name evidence="1" type="ORF">PEVE_00022674</name>
</gene>
<protein>
    <submittedName>
        <fullName evidence="1">Uncharacterized protein</fullName>
    </submittedName>
</protein>
<feature type="non-terminal residue" evidence="1">
    <location>
        <position position="1"/>
    </location>
</feature>
<name>A0ABN8SNH0_9CNID</name>
<comment type="caution">
    <text evidence="1">The sequence shown here is derived from an EMBL/GenBank/DDBJ whole genome shotgun (WGS) entry which is preliminary data.</text>
</comment>
<dbReference type="EMBL" id="CALNXI010003008">
    <property type="protein sequence ID" value="CAH3191800.1"/>
    <property type="molecule type" value="Genomic_DNA"/>
</dbReference>
<proteinExistence type="predicted"/>
<evidence type="ECO:0000313" key="1">
    <source>
        <dbReference type="EMBL" id="CAH3191800.1"/>
    </source>
</evidence>